<dbReference type="eggNOG" id="ENOG5031B7A">
    <property type="taxonomic scope" value="Bacteria"/>
</dbReference>
<feature type="non-terminal residue" evidence="1">
    <location>
        <position position="1"/>
    </location>
</feature>
<accession>T0HTF4</accession>
<organism evidence="1 2">
    <name type="scientific">Sphingobium lactosutens DS20</name>
    <dbReference type="NCBI Taxonomy" id="1331060"/>
    <lineage>
        <taxon>Bacteria</taxon>
        <taxon>Pseudomonadati</taxon>
        <taxon>Pseudomonadota</taxon>
        <taxon>Alphaproteobacteria</taxon>
        <taxon>Sphingomonadales</taxon>
        <taxon>Sphingomonadaceae</taxon>
        <taxon>Sphingobium</taxon>
    </lineage>
</organism>
<comment type="caution">
    <text evidence="1">The sequence shown here is derived from an EMBL/GenBank/DDBJ whole genome shotgun (WGS) entry which is preliminary data.</text>
</comment>
<dbReference type="Proteomes" id="UP000015531">
    <property type="component" value="Unassembled WGS sequence"/>
</dbReference>
<reference evidence="1 2" key="1">
    <citation type="journal article" date="2013" name="Genome Announc.">
        <title>Draft Genome Sequence of Sphingobium lactosutens Strain DS20T, Isolated from a Hexachlorocyclohexane Dumpsite.</title>
        <authorList>
            <person name="Kumar R."/>
            <person name="Dwivedi V."/>
            <person name="Negi V."/>
            <person name="Khurana J.P."/>
            <person name="Lal R."/>
        </authorList>
    </citation>
    <scope>NUCLEOTIDE SEQUENCE [LARGE SCALE GENOMIC DNA]</scope>
    <source>
        <strain evidence="1 2">DS20</strain>
    </source>
</reference>
<protein>
    <submittedName>
        <fullName evidence="1">Uncharacterized protein</fullName>
    </submittedName>
</protein>
<evidence type="ECO:0000313" key="2">
    <source>
        <dbReference type="Proteomes" id="UP000015531"/>
    </source>
</evidence>
<gene>
    <name evidence="1" type="ORF">RLDS_00030</name>
</gene>
<dbReference type="EMBL" id="ATDP01000003">
    <property type="protein sequence ID" value="EQB19661.1"/>
    <property type="molecule type" value="Genomic_DNA"/>
</dbReference>
<keyword evidence="2" id="KW-1185">Reference proteome</keyword>
<proteinExistence type="predicted"/>
<sequence>ATAKSALPFGFEYALDCDRLRPGEFGGGYVVIREDGLEFAGSSRLLDRAIARGHHEGVDGYVLVTRDAEAGLLFWNSHSGFGSLAGATVFSEAEAANFDPPIADDQPEWLALPAPLN</sequence>
<evidence type="ECO:0000313" key="1">
    <source>
        <dbReference type="EMBL" id="EQB19661.1"/>
    </source>
</evidence>
<dbReference type="AlphaFoldDB" id="T0HTF4"/>
<name>T0HTF4_9SPHN</name>